<dbReference type="Pfam" id="PF16912">
    <property type="entry name" value="Glu_dehyd_C"/>
    <property type="match status" value="1"/>
</dbReference>
<evidence type="ECO:0000256" key="3">
    <source>
        <dbReference type="ARBA" id="ARBA00022723"/>
    </source>
</evidence>
<evidence type="ECO:0000259" key="8">
    <source>
        <dbReference type="Pfam" id="PF16912"/>
    </source>
</evidence>
<keyword evidence="5 6" id="KW-0560">Oxidoreductase</keyword>
<evidence type="ECO:0000256" key="5">
    <source>
        <dbReference type="ARBA" id="ARBA00023002"/>
    </source>
</evidence>
<sequence>MINKVYRLVAPRQIVASFEERTLHGNGIIVRPTKLSICAADQRYYTGTRGKDALKKKLPMALIHEGVGKVVYDPKGEFNHGDKVVMIPNTPIQKDEIISENYLSTSKFRSSGYDGFMQDYIFMARDRIVKYNSIDDNIASFIELLSVAIHSINRFELKSHERRDTIGVWGDGNVGFITSLILKKRYPKSNVIVFGKNEEKLSFFSFVDETYQIDEIPSKLSVDHAFEAVGGKSSEFAIKQIIKHINPEGSISILGVSENPIEIETRMVLEKGLNIIGSSRSSRFDFVEAVRFLEEYKDYQNQLQKLIYEVIRVKNIKDICKAFEQDLTTTFKTVIEWNV</sequence>
<dbReference type="EMBL" id="FRAE01000041">
    <property type="protein sequence ID" value="SHK18181.1"/>
    <property type="molecule type" value="Genomic_DNA"/>
</dbReference>
<evidence type="ECO:0000313" key="10">
    <source>
        <dbReference type="Proteomes" id="UP000242497"/>
    </source>
</evidence>
<dbReference type="HAMAP" id="MF_02069">
    <property type="entry name" value="TarJ"/>
    <property type="match status" value="1"/>
</dbReference>
<organism evidence="9 10">
    <name type="scientific">Tepidibacter formicigenes DSM 15518</name>
    <dbReference type="NCBI Taxonomy" id="1123349"/>
    <lineage>
        <taxon>Bacteria</taxon>
        <taxon>Bacillati</taxon>
        <taxon>Bacillota</taxon>
        <taxon>Clostridia</taxon>
        <taxon>Peptostreptococcales</taxon>
        <taxon>Peptostreptococcaceae</taxon>
        <taxon>Tepidibacter</taxon>
    </lineage>
</organism>
<evidence type="ECO:0000256" key="6">
    <source>
        <dbReference type="HAMAP-Rule" id="MF_02069"/>
    </source>
</evidence>
<comment type="catalytic activity">
    <reaction evidence="6">
        <text>D-ribitol 5-phosphate + NADP(+) = D-ribulose 5-phosphate + NADPH + H(+)</text>
        <dbReference type="Rhea" id="RHEA:19921"/>
        <dbReference type="ChEBI" id="CHEBI:15378"/>
        <dbReference type="ChEBI" id="CHEBI:57695"/>
        <dbReference type="ChEBI" id="CHEBI:57783"/>
        <dbReference type="ChEBI" id="CHEBI:58121"/>
        <dbReference type="ChEBI" id="CHEBI:58349"/>
        <dbReference type="EC" id="1.1.1.405"/>
    </reaction>
</comment>
<dbReference type="PANTHER" id="PTHR43350">
    <property type="entry name" value="NAD-DEPENDENT ALCOHOL DEHYDROGENASE"/>
    <property type="match status" value="1"/>
</dbReference>
<dbReference type="EC" id="1.1.1.405" evidence="6"/>
<keyword evidence="6" id="KW-0521">NADP</keyword>
<evidence type="ECO:0000256" key="1">
    <source>
        <dbReference type="ARBA" id="ARBA00001947"/>
    </source>
</evidence>
<feature type="binding site" evidence="6">
    <location>
        <position position="38"/>
    </location>
    <ligand>
        <name>Zn(2+)</name>
        <dbReference type="ChEBI" id="CHEBI:29105"/>
        <note>catalytic</note>
    </ligand>
</feature>
<dbReference type="SUPFAM" id="SSF50129">
    <property type="entry name" value="GroES-like"/>
    <property type="match status" value="1"/>
</dbReference>
<dbReference type="STRING" id="1123349.SAMN02744037_01818"/>
<keyword evidence="10" id="KW-1185">Reference proteome</keyword>
<dbReference type="PANTHER" id="PTHR43350:SF19">
    <property type="entry name" value="D-GULOSIDE 3-DEHYDROGENASE"/>
    <property type="match status" value="1"/>
</dbReference>
<feature type="binding site" evidence="6">
    <location>
        <position position="143"/>
    </location>
    <ligand>
        <name>Zn(2+)</name>
        <dbReference type="ChEBI" id="CHEBI:29105"/>
        <note>catalytic</note>
    </ligand>
</feature>
<name>A0A1M6QDB3_9FIRM</name>
<dbReference type="Pfam" id="PF08240">
    <property type="entry name" value="ADH_N"/>
    <property type="match status" value="1"/>
</dbReference>
<dbReference type="Gene3D" id="3.90.180.10">
    <property type="entry name" value="Medium-chain alcohol dehydrogenases, catalytic domain"/>
    <property type="match status" value="1"/>
</dbReference>
<feature type="domain" description="Alcohol dehydrogenase-like N-terminal" evidence="7">
    <location>
        <begin position="28"/>
        <end position="131"/>
    </location>
</feature>
<dbReference type="GO" id="GO:0050256">
    <property type="term" value="F:ribitol-5-phosphate 2-dehydrogenase [NAD(P)+] activity"/>
    <property type="evidence" value="ECO:0007669"/>
    <property type="project" value="UniProtKB-UniRule"/>
</dbReference>
<evidence type="ECO:0000256" key="2">
    <source>
        <dbReference type="ARBA" id="ARBA00008072"/>
    </source>
</evidence>
<dbReference type="InterPro" id="IPR036291">
    <property type="entry name" value="NAD(P)-bd_dom_sf"/>
</dbReference>
<comment type="function">
    <text evidence="6">Catalyzes the NADPH dependent reduction of D-ribulose 5-phosphate to D-ribitol 5-phosphate.</text>
</comment>
<dbReference type="OrthoDB" id="1700359at2"/>
<keyword evidence="4 6" id="KW-0862">Zinc</keyword>
<comment type="similarity">
    <text evidence="2 6">Belongs to the zinc-containing alcohol dehydrogenase family.</text>
</comment>
<evidence type="ECO:0000259" key="7">
    <source>
        <dbReference type="Pfam" id="PF08240"/>
    </source>
</evidence>
<dbReference type="Proteomes" id="UP000242497">
    <property type="component" value="Unassembled WGS sequence"/>
</dbReference>
<dbReference type="Gene3D" id="3.40.50.720">
    <property type="entry name" value="NAD(P)-binding Rossmann-like Domain"/>
    <property type="match status" value="1"/>
</dbReference>
<feature type="binding site" evidence="6">
    <location>
        <position position="65"/>
    </location>
    <ligand>
        <name>Zn(2+)</name>
        <dbReference type="ChEBI" id="CHEBI:29105"/>
        <note>catalytic</note>
    </ligand>
</feature>
<accession>A0A1M6QDB3</accession>
<evidence type="ECO:0000256" key="4">
    <source>
        <dbReference type="ARBA" id="ARBA00022833"/>
    </source>
</evidence>
<keyword evidence="3 6" id="KW-0479">Metal-binding</keyword>
<dbReference type="AlphaFoldDB" id="A0A1M6QDB3"/>
<evidence type="ECO:0000313" key="9">
    <source>
        <dbReference type="EMBL" id="SHK18181.1"/>
    </source>
</evidence>
<dbReference type="GO" id="GO:0008270">
    <property type="term" value="F:zinc ion binding"/>
    <property type="evidence" value="ECO:0007669"/>
    <property type="project" value="UniProtKB-UniRule"/>
</dbReference>
<dbReference type="SUPFAM" id="SSF51735">
    <property type="entry name" value="NAD(P)-binding Rossmann-fold domains"/>
    <property type="match status" value="1"/>
</dbReference>
<dbReference type="RefSeq" id="WP_072889255.1">
    <property type="nucleotide sequence ID" value="NZ_FRAE01000041.1"/>
</dbReference>
<dbReference type="InterPro" id="IPR031640">
    <property type="entry name" value="Glu_dehyd_C"/>
</dbReference>
<reference evidence="10" key="1">
    <citation type="submission" date="2016-11" db="EMBL/GenBank/DDBJ databases">
        <authorList>
            <person name="Varghese N."/>
            <person name="Submissions S."/>
        </authorList>
    </citation>
    <scope>NUCLEOTIDE SEQUENCE [LARGE SCALE GENOMIC DNA]</scope>
    <source>
        <strain evidence="10">DSM 15518</strain>
    </source>
</reference>
<gene>
    <name evidence="9" type="ORF">SAMN02744037_01818</name>
</gene>
<proteinExistence type="inferred from homology"/>
<dbReference type="InterPro" id="IPR034710">
    <property type="entry name" value="TarJ"/>
</dbReference>
<dbReference type="InterPro" id="IPR011032">
    <property type="entry name" value="GroES-like_sf"/>
</dbReference>
<comment type="cofactor">
    <cofactor evidence="1 6">
        <name>Zn(2+)</name>
        <dbReference type="ChEBI" id="CHEBI:29105"/>
    </cofactor>
</comment>
<feature type="binding site" evidence="6">
    <location>
        <position position="64"/>
    </location>
    <ligand>
        <name>Zn(2+)</name>
        <dbReference type="ChEBI" id="CHEBI:29105"/>
        <note>catalytic</note>
    </ligand>
</feature>
<protein>
    <recommendedName>
        <fullName evidence="6">Ribulose-5-phosphate reductase</fullName>
        <shortName evidence="6">Ribulose-5-P reductase</shortName>
        <ecNumber evidence="6">1.1.1.405</ecNumber>
    </recommendedName>
    <alternativeName>
        <fullName evidence="6">Ribitol-5-phosphate dehydrogenase</fullName>
    </alternativeName>
</protein>
<dbReference type="InterPro" id="IPR013154">
    <property type="entry name" value="ADH-like_N"/>
</dbReference>
<feature type="domain" description="Glucose dehydrogenase C-terminal" evidence="8">
    <location>
        <begin position="147"/>
        <end position="336"/>
    </location>
</feature>